<dbReference type="AlphaFoldDB" id="A0A4Q5LK39"/>
<accession>A0A4Q5LK39</accession>
<dbReference type="OrthoDB" id="9816564at2"/>
<name>A0A4Q5LK39_9SPHI</name>
<evidence type="ECO:0000313" key="1">
    <source>
        <dbReference type="EMBL" id="RYU87992.1"/>
    </source>
</evidence>
<keyword evidence="2" id="KW-1185">Reference proteome</keyword>
<dbReference type="Proteomes" id="UP000293331">
    <property type="component" value="Unassembled WGS sequence"/>
</dbReference>
<reference evidence="1 2" key="1">
    <citation type="submission" date="2019-02" db="EMBL/GenBank/DDBJ databases">
        <title>Bacterial novel species Mucilaginibacter sp. 17JY9-4 isolated from soil.</title>
        <authorList>
            <person name="Jung H.-Y."/>
        </authorList>
    </citation>
    <scope>NUCLEOTIDE SEQUENCE [LARGE SCALE GENOMIC DNA]</scope>
    <source>
        <strain evidence="1 2">17JY9-4</strain>
    </source>
</reference>
<dbReference type="Gene3D" id="3.40.50.11010">
    <property type="match status" value="1"/>
</dbReference>
<gene>
    <name evidence="1" type="ORF">EWM62_16005</name>
</gene>
<dbReference type="SUPFAM" id="SSF53756">
    <property type="entry name" value="UDP-Glycosyltransferase/glycogen phosphorylase"/>
    <property type="match status" value="1"/>
</dbReference>
<comment type="caution">
    <text evidence="1">The sequence shown here is derived from an EMBL/GenBank/DDBJ whole genome shotgun (WGS) entry which is preliminary data.</text>
</comment>
<organism evidence="1 2">
    <name type="scientific">Mucilaginibacter terrigena</name>
    <dbReference type="NCBI Taxonomy" id="2492395"/>
    <lineage>
        <taxon>Bacteria</taxon>
        <taxon>Pseudomonadati</taxon>
        <taxon>Bacteroidota</taxon>
        <taxon>Sphingobacteriia</taxon>
        <taxon>Sphingobacteriales</taxon>
        <taxon>Sphingobacteriaceae</taxon>
        <taxon>Mucilaginibacter</taxon>
    </lineage>
</organism>
<dbReference type="Gene3D" id="3.40.50.2000">
    <property type="entry name" value="Glycogen Phosphorylase B"/>
    <property type="match status" value="1"/>
</dbReference>
<dbReference type="EMBL" id="SEWG01000006">
    <property type="protein sequence ID" value="RYU87992.1"/>
    <property type="molecule type" value="Genomic_DNA"/>
</dbReference>
<dbReference type="GO" id="GO:0016740">
    <property type="term" value="F:transferase activity"/>
    <property type="evidence" value="ECO:0007669"/>
    <property type="project" value="UniProtKB-KW"/>
</dbReference>
<protein>
    <submittedName>
        <fullName evidence="1">Glycosyltransferase</fullName>
    </submittedName>
</protein>
<evidence type="ECO:0000313" key="2">
    <source>
        <dbReference type="Proteomes" id="UP000293331"/>
    </source>
</evidence>
<proteinExistence type="predicted"/>
<sequence>MNIQFIIRHFIRGFYLKSSFTYRFKGKLILQKFKGVKTYNSAPLALFRCANFFNSNRFIISLAINIISMINNRNILCISGTEWNGNYIKAVVELMKVLSAKNKILFVENAYTYKDAIAGVSDKDKIDFAKAFGLKSRIKTIQTDKGGTVHVLFPPLVFPVNFLPNGMLYNNLLKFNGWLLRRSVKKALKKLDMQDELINFTSFNPGMGLITGRTFNEKTLIYHCYDEIKGAPYWLSKHGLRLEAGFMKMADAVIVTSKGLYDSKKDFCKQCFIVKNAVKVDLFKKGFNNTPDHTKKVVGYVGTIDDRSDYNILQYLFTSLPDAEFVFVGRILSERGEAILRKYPNVKVEGPKMPEQLPPYLQTFSVGIIPFVKDDFTKGIYPMKINEYLAAGLPVVSTNFGDIADFRNLIKITDDKETFMQYVLAEMAGDTPQKREARLKTAESNTWDKRADELSAVIEQVEDGLK</sequence>
<dbReference type="Pfam" id="PF13692">
    <property type="entry name" value="Glyco_trans_1_4"/>
    <property type="match status" value="1"/>
</dbReference>
<keyword evidence="1" id="KW-0808">Transferase</keyword>